<dbReference type="PANTHER" id="PTHR37316">
    <property type="entry name" value="TEICHOIC ACID GLYCEROL-PHOSPHATE PRIMASE"/>
    <property type="match status" value="1"/>
</dbReference>
<keyword evidence="6" id="KW-0472">Membrane</keyword>
<dbReference type="Gene3D" id="3.40.50.12580">
    <property type="match status" value="1"/>
</dbReference>
<dbReference type="SUPFAM" id="SSF53756">
    <property type="entry name" value="UDP-Glycosyltransferase/glycogen phosphorylase"/>
    <property type="match status" value="2"/>
</dbReference>
<comment type="similarity">
    <text evidence="2">Belongs to the CDP-glycerol glycerophosphotransferase family.</text>
</comment>
<proteinExistence type="inferred from homology"/>
<reference evidence="8" key="1">
    <citation type="submission" date="2016-05" db="EMBL/GenBank/DDBJ databases">
        <title>Clue for the horizontal gene transfer of serine-aspartate repeat gene from a novel composite staphylococcal cassette chromosome of Staphylococcus haemolyticus.</title>
        <authorList>
            <person name="Wu Z."/>
            <person name="Xue H."/>
            <person name="Zhao X."/>
        </authorList>
    </citation>
    <scope>NUCLEOTIDE SEQUENCE</scope>
    <source>
        <strain evidence="8">BC05211</strain>
    </source>
</reference>
<feature type="domain" description="Glycosyl transferase family 1" evidence="7">
    <location>
        <begin position="176"/>
        <end position="312"/>
    </location>
</feature>
<dbReference type="Pfam" id="PF00534">
    <property type="entry name" value="Glycos_transf_1"/>
    <property type="match status" value="1"/>
</dbReference>
<dbReference type="GO" id="GO:0005886">
    <property type="term" value="C:plasma membrane"/>
    <property type="evidence" value="ECO:0007669"/>
    <property type="project" value="UniProtKB-SubCell"/>
</dbReference>
<evidence type="ECO:0000256" key="3">
    <source>
        <dbReference type="ARBA" id="ARBA00022475"/>
    </source>
</evidence>
<keyword evidence="5" id="KW-0777">Teichoic acid biosynthesis</keyword>
<organism evidence="8">
    <name type="scientific">Staphylococcus haemolyticus</name>
    <dbReference type="NCBI Taxonomy" id="1283"/>
    <lineage>
        <taxon>Bacteria</taxon>
        <taxon>Bacillati</taxon>
        <taxon>Bacillota</taxon>
        <taxon>Bacilli</taxon>
        <taxon>Bacillales</taxon>
        <taxon>Staphylococcaceae</taxon>
        <taxon>Staphylococcus</taxon>
    </lineage>
</organism>
<dbReference type="InterPro" id="IPR001296">
    <property type="entry name" value="Glyco_trans_1"/>
</dbReference>
<dbReference type="AlphaFoldDB" id="A0A1B1UY63"/>
<evidence type="ECO:0000256" key="1">
    <source>
        <dbReference type="ARBA" id="ARBA00004202"/>
    </source>
</evidence>
<name>A0A1B1UY63_STAHA</name>
<evidence type="ECO:0000256" key="6">
    <source>
        <dbReference type="ARBA" id="ARBA00023136"/>
    </source>
</evidence>
<protein>
    <submittedName>
        <fullName evidence="8">Glycerophosphotransferase</fullName>
    </submittedName>
</protein>
<evidence type="ECO:0000313" key="8">
    <source>
        <dbReference type="EMBL" id="ANW08022.1"/>
    </source>
</evidence>
<dbReference type="InterPro" id="IPR007554">
    <property type="entry name" value="Glycerophosphate_synth"/>
</dbReference>
<dbReference type="GO" id="GO:0047355">
    <property type="term" value="F:CDP-glycerol glycerophosphotransferase activity"/>
    <property type="evidence" value="ECO:0007669"/>
    <property type="project" value="InterPro"/>
</dbReference>
<dbReference type="PANTHER" id="PTHR37316:SF3">
    <property type="entry name" value="TEICHOIC ACID GLYCEROL-PHOSPHATE TRANSFERASE"/>
    <property type="match status" value="1"/>
</dbReference>
<dbReference type="InterPro" id="IPR051612">
    <property type="entry name" value="Teichoic_Acid_Biosynth"/>
</dbReference>
<dbReference type="InterPro" id="IPR043149">
    <property type="entry name" value="TagF_N"/>
</dbReference>
<dbReference type="InterPro" id="IPR043148">
    <property type="entry name" value="TagF_C"/>
</dbReference>
<dbReference type="GO" id="GO:0016757">
    <property type="term" value="F:glycosyltransferase activity"/>
    <property type="evidence" value="ECO:0007669"/>
    <property type="project" value="InterPro"/>
</dbReference>
<dbReference type="Gene3D" id="3.40.50.2000">
    <property type="entry name" value="Glycogen Phosphorylase B"/>
    <property type="match status" value="2"/>
</dbReference>
<comment type="subcellular location">
    <subcellularLocation>
        <location evidence="1">Cell membrane</location>
        <topology evidence="1">Peripheral membrane protein</topology>
    </subcellularLocation>
</comment>
<sequence>MYNFSENKYKKRKDYIVMKINILGYNIFSKGGTSRSNINLIKSLLSIGVEVHYFNYLDFNKNDILKLIIHEELNSKLLKIDYYNSNEMLAVGDVLIFTREEFFNYSKFIKKINRKIKIVGEIHGPLEYIDEETNLALDYIDCIRVSTKEIRDKFINKYNYPNVFNQYVNASHINIQNAKYNTKRNFMVKARFEDQIKDISYIIQLFNYIIKNNINNDIKLYIIGYGPSELLYKNLINYYGLQNHVFLNHKEPKSYIYISASPYETLGYSILETLAIGNKALIYPGDDGVLESIYNKFNSIRFLTKNFEEDALILNEILDYRYTNKDREEDILNLENSFKTNNYAETLLENINKYSINTKNKFKYTKFNKISNKKIKKEINYKKIKENKLIKSILKNKVAYNKAKNYYSKLIEKNEIKKLNKINVNSDYIFIESFHGKNFSGDPKYIALAIKKYYNNKKVFVSSSNSLVDMEIKRYGFTPIRFGSDNYIKTFRKSKYVFMNGNSWDKVYKGKEQIFVQTWHGFPLKKMVNDLNDVEERRKQLNAFLPRMKKWDYLISSSEINTMILNSAFKLEKKSDLIVLENGAPRNQYLIKNRESDTERQRVQQKYLYKSDENKRYILFCPTWRNKKRENLTNINLKKLLSYLPNNYEIIVKLHPNESMLRSKYNNLDKRIHCFFNELVDIQELYILSDCMITDYSSTIFDYVHLNKPIFLLQEDYDKYEKEIGFYFDIFELARFPIASREEKNLAQQILKLQIDYSNIVNLLMDKDGKDSVESMLKQVLK</sequence>
<evidence type="ECO:0000259" key="7">
    <source>
        <dbReference type="Pfam" id="PF00534"/>
    </source>
</evidence>
<keyword evidence="4 8" id="KW-0808">Transferase</keyword>
<evidence type="ECO:0000256" key="4">
    <source>
        <dbReference type="ARBA" id="ARBA00022679"/>
    </source>
</evidence>
<keyword evidence="3" id="KW-1003">Cell membrane</keyword>
<evidence type="ECO:0000256" key="5">
    <source>
        <dbReference type="ARBA" id="ARBA00022944"/>
    </source>
</evidence>
<accession>A0A1B1UY63</accession>
<evidence type="ECO:0000256" key="2">
    <source>
        <dbReference type="ARBA" id="ARBA00010488"/>
    </source>
</evidence>
<dbReference type="Pfam" id="PF04464">
    <property type="entry name" value="Glyphos_transf"/>
    <property type="match status" value="1"/>
</dbReference>
<dbReference type="EMBL" id="KX181861">
    <property type="protein sequence ID" value="ANW08022.1"/>
    <property type="molecule type" value="Genomic_DNA"/>
</dbReference>
<dbReference type="Gene3D" id="3.40.50.11820">
    <property type="match status" value="1"/>
</dbReference>
<dbReference type="GO" id="GO:0019350">
    <property type="term" value="P:teichoic acid biosynthetic process"/>
    <property type="evidence" value="ECO:0007669"/>
    <property type="project" value="UniProtKB-KW"/>
</dbReference>